<feature type="transmembrane region" description="Helical" evidence="2">
    <location>
        <begin position="323"/>
        <end position="343"/>
    </location>
</feature>
<dbReference type="InterPro" id="IPR027389">
    <property type="entry name" value="B_mannosylTrfase_Bre-3/Egh"/>
</dbReference>
<organism evidence="4 5">
    <name type="scientific">Batrachochytrium dendrobatidis (strain JEL423)</name>
    <dbReference type="NCBI Taxonomy" id="403673"/>
    <lineage>
        <taxon>Eukaryota</taxon>
        <taxon>Fungi</taxon>
        <taxon>Fungi incertae sedis</taxon>
        <taxon>Chytridiomycota</taxon>
        <taxon>Chytridiomycota incertae sedis</taxon>
        <taxon>Chytridiomycetes</taxon>
        <taxon>Rhizophydiales</taxon>
        <taxon>Rhizophydiales incertae sedis</taxon>
        <taxon>Batrachochytrium</taxon>
    </lineage>
</organism>
<proteinExistence type="predicted"/>
<feature type="domain" description="Glycosyltransferase 2-like" evidence="3">
    <location>
        <begin position="443"/>
        <end position="642"/>
    </location>
</feature>
<keyword evidence="2" id="KW-0472">Membrane</keyword>
<evidence type="ECO:0000259" key="3">
    <source>
        <dbReference type="Pfam" id="PF13632"/>
    </source>
</evidence>
<feature type="compositionally biased region" description="Polar residues" evidence="1">
    <location>
        <begin position="90"/>
        <end position="101"/>
    </location>
</feature>
<dbReference type="InterPro" id="IPR001173">
    <property type="entry name" value="Glyco_trans_2-like"/>
</dbReference>
<dbReference type="PANTHER" id="PTHR16779:SF1">
    <property type="entry name" value="BETA-1,4-MANNOSYLTRANSFERASE EGH"/>
    <property type="match status" value="1"/>
</dbReference>
<accession>A0A177WYW7</accession>
<gene>
    <name evidence="4" type="ORF">BDEG_27913</name>
</gene>
<evidence type="ECO:0000256" key="1">
    <source>
        <dbReference type="SAM" id="MobiDB-lite"/>
    </source>
</evidence>
<feature type="transmembrane region" description="Helical" evidence="2">
    <location>
        <begin position="278"/>
        <end position="303"/>
    </location>
</feature>
<keyword evidence="2" id="KW-1133">Transmembrane helix</keyword>
<feature type="compositionally biased region" description="Polar residues" evidence="1">
    <location>
        <begin position="1"/>
        <end position="11"/>
    </location>
</feature>
<feature type="compositionally biased region" description="Polar residues" evidence="1">
    <location>
        <begin position="182"/>
        <end position="193"/>
    </location>
</feature>
<feature type="compositionally biased region" description="Polar residues" evidence="1">
    <location>
        <begin position="239"/>
        <end position="255"/>
    </location>
</feature>
<dbReference type="GO" id="GO:0019187">
    <property type="term" value="F:beta-1,4-mannosyltransferase activity"/>
    <property type="evidence" value="ECO:0007669"/>
    <property type="project" value="InterPro"/>
</dbReference>
<feature type="compositionally biased region" description="Low complexity" evidence="1">
    <location>
        <begin position="43"/>
        <end position="73"/>
    </location>
</feature>
<feature type="transmembrane region" description="Helical" evidence="2">
    <location>
        <begin position="598"/>
        <end position="623"/>
    </location>
</feature>
<evidence type="ECO:0000313" key="5">
    <source>
        <dbReference type="Proteomes" id="UP000077115"/>
    </source>
</evidence>
<evidence type="ECO:0000313" key="4">
    <source>
        <dbReference type="EMBL" id="OAJ44711.1"/>
    </source>
</evidence>
<feature type="transmembrane region" description="Helical" evidence="2">
    <location>
        <begin position="663"/>
        <end position="691"/>
    </location>
</feature>
<dbReference type="PANTHER" id="PTHR16779">
    <property type="entry name" value="BETA-1,4-MANNOSYLTRANSFERASE EGH"/>
    <property type="match status" value="1"/>
</dbReference>
<dbReference type="VEuPathDB" id="FungiDB:BDEG_27913"/>
<reference evidence="4 5" key="2">
    <citation type="submission" date="2016-05" db="EMBL/GenBank/DDBJ databases">
        <title>Lineage-specific infection strategies underlie the spectrum of fungal disease in amphibians.</title>
        <authorList>
            <person name="Cuomo C.A."/>
            <person name="Farrer R.A."/>
            <person name="James T."/>
            <person name="Longcore J."/>
            <person name="Birren B."/>
        </authorList>
    </citation>
    <scope>NUCLEOTIDE SEQUENCE [LARGE SCALE GENOMIC DNA]</scope>
    <source>
        <strain evidence="4 5">JEL423</strain>
    </source>
</reference>
<keyword evidence="2" id="KW-0812">Transmembrane</keyword>
<dbReference type="Gene3D" id="3.90.550.10">
    <property type="entry name" value="Spore Coat Polysaccharide Biosynthesis Protein SpsA, Chain A"/>
    <property type="match status" value="1"/>
</dbReference>
<feature type="region of interest" description="Disordered" evidence="1">
    <location>
        <begin position="1"/>
        <end position="257"/>
    </location>
</feature>
<dbReference type="Proteomes" id="UP000077115">
    <property type="component" value="Unassembled WGS sequence"/>
</dbReference>
<sequence>MQLSESPSRPEQQALPLRNQPQPQYRQSPPPDSMPLQVGSMPQQQQQAQQQQQYNQYYSQQQQHYQNQQAHQSGTPQMQQHYQGQPGAPQMQQHPSPNMNRQRIPPPSSTQYRPIPHVAHGYAPYQPSNPVMQGGGAGGPRPPFNPPGQHQHNVNYQPPQGYGYAPQQLRLNPGQMGYPNAQGMQSPAANNGLQDWDDAASESTGTFYEDTPETRAGPAASGILGPNQPRVAAQKPYPLQQSEQDGSTPPVSNPNVPARSYALGDDAGIRTNTGNTKFLIAVLSEWWIFSLIFIVGGTYLFHFKMPQDYVDNVLWNYSCYWKIGWILPFPYTIICFFGLILPFRTPKFLYSDSLPKRRVDNLYILTVTKGDNREAVYRSWNAHKHLERLHPCVRVHVLTDEPYFFENINCYTCPKLFRTKSSKYKARALEWYRQTMRFTEHDWVLHLDEESVVDDETIKTILEFIWYEHDYHWGQGIILYNQYKYWSNWFFTGADAIRVGDDLSRFALQYSYFHSPIFGAHGSFLLNNGAVENSVTWDLGSLTEDYQFAVSAHRSGFKCSKVPGIIREQSPVDFIGFLKQRRRWFVGIRRLPYILPKIWAFFWGIGTLSLFCTLAALVLGFIVKQGTPRWFGFVKDFSFVTFTYLYQIGILVQNVDRKLNPILIILCIPLALILQYAACVMEAMAVVYAVICPPLDFDVIKK</sequence>
<feature type="compositionally biased region" description="Polar residues" evidence="1">
    <location>
        <begin position="74"/>
        <end position="83"/>
    </location>
</feature>
<dbReference type="InterPro" id="IPR029044">
    <property type="entry name" value="Nucleotide-diphossugar_trans"/>
</dbReference>
<dbReference type="AlphaFoldDB" id="A0A177WYW7"/>
<feature type="compositionally biased region" description="Low complexity" evidence="1">
    <location>
        <begin position="156"/>
        <end position="168"/>
    </location>
</feature>
<reference evidence="4 5" key="1">
    <citation type="submission" date="2006-10" db="EMBL/GenBank/DDBJ databases">
        <title>The Genome Sequence of Batrachochytrium dendrobatidis JEL423.</title>
        <authorList>
            <consortium name="The Broad Institute Genome Sequencing Platform"/>
            <person name="Birren B."/>
            <person name="Lander E."/>
            <person name="Galagan J."/>
            <person name="Cuomo C."/>
            <person name="Devon K."/>
            <person name="Jaffe D."/>
            <person name="Butler J."/>
            <person name="Alvarez P."/>
            <person name="Gnerre S."/>
            <person name="Grabherr M."/>
            <person name="Kleber M."/>
            <person name="Mauceli E."/>
            <person name="Brockman W."/>
            <person name="Young S."/>
            <person name="LaButti K."/>
            <person name="Sykes S."/>
            <person name="DeCaprio D."/>
            <person name="Crawford M."/>
            <person name="Koehrsen M."/>
            <person name="Engels R."/>
            <person name="Montgomery P."/>
            <person name="Pearson M."/>
            <person name="Howarth C."/>
            <person name="Larson L."/>
            <person name="White J."/>
            <person name="O'Leary S."/>
            <person name="Kodira C."/>
            <person name="Zeng Q."/>
            <person name="Yandava C."/>
            <person name="Alvarado L."/>
            <person name="Longcore J."/>
            <person name="James T."/>
        </authorList>
    </citation>
    <scope>NUCLEOTIDE SEQUENCE [LARGE SCALE GENOMIC DNA]</scope>
    <source>
        <strain evidence="4 5">JEL423</strain>
    </source>
</reference>
<dbReference type="EMBL" id="DS022313">
    <property type="protein sequence ID" value="OAJ44711.1"/>
    <property type="molecule type" value="Genomic_DNA"/>
</dbReference>
<feature type="transmembrane region" description="Helical" evidence="2">
    <location>
        <begin position="629"/>
        <end position="651"/>
    </location>
</feature>
<dbReference type="STRING" id="403673.A0A177WYW7"/>
<dbReference type="SUPFAM" id="SSF53448">
    <property type="entry name" value="Nucleotide-diphospho-sugar transferases"/>
    <property type="match status" value="1"/>
</dbReference>
<dbReference type="eggNOG" id="ENOG502QTGI">
    <property type="taxonomic scope" value="Eukaryota"/>
</dbReference>
<name>A0A177WYW7_BATDL</name>
<dbReference type="GO" id="GO:0005737">
    <property type="term" value="C:cytoplasm"/>
    <property type="evidence" value="ECO:0007669"/>
    <property type="project" value="TreeGrafter"/>
</dbReference>
<dbReference type="OrthoDB" id="5819582at2759"/>
<protein>
    <recommendedName>
        <fullName evidence="3">Glycosyltransferase 2-like domain-containing protein</fullName>
    </recommendedName>
</protein>
<evidence type="ECO:0000256" key="2">
    <source>
        <dbReference type="SAM" id="Phobius"/>
    </source>
</evidence>
<dbReference type="Pfam" id="PF13632">
    <property type="entry name" value="Glyco_trans_2_3"/>
    <property type="match status" value="1"/>
</dbReference>